<dbReference type="EMBL" id="KC465900">
    <property type="protein sequence ID" value="AGE60541.1"/>
    <property type="molecule type" value="Genomic_DNA"/>
</dbReference>
<comment type="catalytic activity">
    <reaction evidence="8">
        <text>RNA(n) + a ribonucleoside 5'-triphosphate = RNA(n+1) + diphosphate</text>
        <dbReference type="Rhea" id="RHEA:21248"/>
        <dbReference type="Rhea" id="RHEA-COMP:14527"/>
        <dbReference type="Rhea" id="RHEA-COMP:17342"/>
        <dbReference type="ChEBI" id="CHEBI:33019"/>
        <dbReference type="ChEBI" id="CHEBI:61557"/>
        <dbReference type="ChEBI" id="CHEBI:140395"/>
        <dbReference type="EC" id="2.7.7.6"/>
    </reaction>
</comment>
<dbReference type="InterPro" id="IPR037159">
    <property type="entry name" value="RNA_POL_N_sf"/>
</dbReference>
<evidence type="ECO:0000256" key="2">
    <source>
        <dbReference type="ARBA" id="ARBA00012418"/>
    </source>
</evidence>
<keyword evidence="3" id="KW-0240">DNA-directed RNA polymerase</keyword>
<dbReference type="PANTHER" id="PTHR10102">
    <property type="entry name" value="DNA-DIRECTED RNA POLYMERASE, MITOCHONDRIAL"/>
    <property type="match status" value="1"/>
</dbReference>
<evidence type="ECO:0000256" key="7">
    <source>
        <dbReference type="ARBA" id="ARBA00023314"/>
    </source>
</evidence>
<dbReference type="GO" id="GO:0003677">
    <property type="term" value="F:DNA binding"/>
    <property type="evidence" value="ECO:0007669"/>
    <property type="project" value="InterPro"/>
</dbReference>
<evidence type="ECO:0000256" key="5">
    <source>
        <dbReference type="ARBA" id="ARBA00022695"/>
    </source>
</evidence>
<dbReference type="InterPro" id="IPR029262">
    <property type="entry name" value="RPOL_N"/>
</dbReference>
<dbReference type="InterPro" id="IPR002092">
    <property type="entry name" value="DNA-dir_Rpol_phage-type"/>
</dbReference>
<evidence type="ECO:0000259" key="9">
    <source>
        <dbReference type="SMART" id="SM01311"/>
    </source>
</evidence>
<keyword evidence="4" id="KW-0808">Transferase</keyword>
<dbReference type="GO" id="GO:0003899">
    <property type="term" value="F:DNA-directed RNA polymerase activity"/>
    <property type="evidence" value="ECO:0007669"/>
    <property type="project" value="UniProtKB-EC"/>
</dbReference>
<dbReference type="Gene3D" id="1.10.287.260">
    <property type="match status" value="1"/>
</dbReference>
<keyword evidence="5" id="KW-0548">Nucleotidyltransferase</keyword>
<dbReference type="SMART" id="SM01311">
    <property type="entry name" value="RPOL_N"/>
    <property type="match status" value="1"/>
</dbReference>
<dbReference type="GeneID" id="14697493"/>
<reference evidence="10 11" key="1">
    <citation type="journal article" date="2013" name="Nature">
        <title>Abundant SAR11 viruses in the ocean.</title>
        <authorList>
            <person name="Zhao Y."/>
            <person name="Temperton B."/>
            <person name="Thrash J.C."/>
            <person name="Schwalbach M.S."/>
            <person name="Vergin K.L."/>
            <person name="Landry Z.C."/>
            <person name="Ellisman M."/>
            <person name="Deerinck T."/>
            <person name="Sullivan M.B."/>
            <person name="Giovannoni S.J."/>
        </authorList>
    </citation>
    <scope>NUCLEOTIDE SEQUENCE [LARGE SCALE GENOMIC DNA]</scope>
</reference>
<dbReference type="Gene3D" id="1.10.150.20">
    <property type="entry name" value="5' to 3' exonuclease, C-terminal subdomain"/>
    <property type="match status" value="1"/>
</dbReference>
<comment type="similarity">
    <text evidence="1">Belongs to the phage and mitochondrial RNA polymerase family.</text>
</comment>
<proteinExistence type="inferred from homology"/>
<dbReference type="InterPro" id="IPR043502">
    <property type="entry name" value="DNA/RNA_pol_sf"/>
</dbReference>
<accession>M1IDS1</accession>
<dbReference type="SUPFAM" id="SSF56672">
    <property type="entry name" value="DNA/RNA polymerases"/>
    <property type="match status" value="1"/>
</dbReference>
<dbReference type="InterPro" id="IPR046950">
    <property type="entry name" value="DNA-dir_Rpol_C_phage-type"/>
</dbReference>
<name>M1IDS1_9CAUD</name>
<keyword evidence="11" id="KW-1185">Reference proteome</keyword>
<keyword evidence="6" id="KW-0804">Transcription</keyword>
<dbReference type="InterPro" id="IPR024075">
    <property type="entry name" value="DNA-dir_RNA_pol_helix_hairp_sf"/>
</dbReference>
<dbReference type="Pfam" id="PF14700">
    <property type="entry name" value="RPOL_N"/>
    <property type="match status" value="1"/>
</dbReference>
<organism evidence="10 11">
    <name type="scientific">Pelagibacter phage HTVC011P</name>
    <dbReference type="NCBI Taxonomy" id="1283078"/>
    <lineage>
        <taxon>Viruses</taxon>
        <taxon>Duplodnaviria</taxon>
        <taxon>Heunggongvirae</taxon>
        <taxon>Uroviricota</taxon>
        <taxon>Caudoviricetes</taxon>
        <taxon>Autographivirales</taxon>
        <taxon>Stopavirus</taxon>
        <taxon>Stopavirus HTVC011P</taxon>
    </lineage>
</organism>
<dbReference type="Pfam" id="PF00940">
    <property type="entry name" value="RNA_pol"/>
    <property type="match status" value="1"/>
</dbReference>
<evidence type="ECO:0000313" key="10">
    <source>
        <dbReference type="EMBL" id="AGE60541.1"/>
    </source>
</evidence>
<protein>
    <recommendedName>
        <fullName evidence="2">DNA-directed RNA polymerase</fullName>
        <ecNumber evidence="2">2.7.7.6</ecNumber>
    </recommendedName>
</protein>
<dbReference type="PANTHER" id="PTHR10102:SF0">
    <property type="entry name" value="DNA-DIRECTED RNA POLYMERASE, MITOCHONDRIAL"/>
    <property type="match status" value="1"/>
</dbReference>
<dbReference type="GO" id="GO:0000428">
    <property type="term" value="C:DNA-directed RNA polymerase complex"/>
    <property type="evidence" value="ECO:0007669"/>
    <property type="project" value="UniProtKB-KW"/>
</dbReference>
<keyword evidence="7" id="KW-1195">Viral transcription</keyword>
<dbReference type="KEGG" id="vg:14697493"/>
<dbReference type="Proteomes" id="UP000011294">
    <property type="component" value="Genome"/>
</dbReference>
<dbReference type="OrthoDB" id="309at10239"/>
<evidence type="ECO:0000256" key="4">
    <source>
        <dbReference type="ARBA" id="ARBA00022679"/>
    </source>
</evidence>
<evidence type="ECO:0000256" key="1">
    <source>
        <dbReference type="ARBA" id="ARBA00009493"/>
    </source>
</evidence>
<evidence type="ECO:0000313" key="11">
    <source>
        <dbReference type="Proteomes" id="UP000011294"/>
    </source>
</evidence>
<dbReference type="GO" id="GO:0006351">
    <property type="term" value="P:DNA-templated transcription"/>
    <property type="evidence" value="ECO:0007669"/>
    <property type="project" value="InterPro"/>
</dbReference>
<dbReference type="GO" id="GO:0019083">
    <property type="term" value="P:viral transcription"/>
    <property type="evidence" value="ECO:0007669"/>
    <property type="project" value="UniProtKB-KW"/>
</dbReference>
<dbReference type="Gene3D" id="1.10.1320.10">
    <property type="entry name" value="DNA-directed RNA polymerase, N-terminal domain"/>
    <property type="match status" value="1"/>
</dbReference>
<evidence type="ECO:0000256" key="3">
    <source>
        <dbReference type="ARBA" id="ARBA00022478"/>
    </source>
</evidence>
<sequence length="880" mass="101204">MSDTQANLLQEQLAELVKVGVGGKHRDTEDYTKKIQEELDFEEQMLRGGIDRYNHLINDAKSKKQESTTMYGLFHQQKYIDKLSSLIHLKVEKIDTGQVGTHHIAIKKIVQCLPQTAFNQDTKKMSNNQSIFDTCSLIILKNVIDGISSDCTLNKLSIVLGNALMLEARILLFKEQKKTEYTQVAKRLEGKNVPQKTNRWQYKKNVWVYCMNKHELNFDDWTKEHRLHLGVQMIHLCELLGLVKVGNMKLNKMKTVTYVQPTPKIIREIKNFNIKNEALFPKYMPMKMPPRKWTSPFIGGYYGKKHNFENKPKDIINALQSSKSKYRRYLEELNNKVHEMPVVYESINTIQETEWVINKPIFDLIKTCMENDFNLGQLPVNPQSMELPPKPFDIKTNKEALIKWKREAQHVHKSIGQAMSKFIQVRLVMEEATVLQNIGGFFYPYQFDFRFRIYPKPALLSPQSADYSRALLKFKFGKPMGNNDSYSVFAIAGANLYGEVDKEELPIREQWVKDNTDRIIATATNPLEDTWWASADKPYCFLAWAIEFKEFVASGYSPDFITTLPIQADCSNSGLQHYSAMMRDEIGGKATNLVPSNKPSDVYNLVAQKLIMKLRDMKDEPLAKKWIDYGIDRKLCKKPVMCLPYSLTKFSCRKYIEEHMKKQLNEKGVSAETFRVSEKEDGIFKATNWLTPILWESINEIIVGAKEIMKYLKDIAKLVASENLPVTWTSPLNAPIQMLCYEKESKRVKTQMGDSIVKLSIAHDTNRISRRATSLGVCPNFIHANDGAVLQLAVVKAKKLGVDNFSMIHDSFGCVASDSHLMGKALREAFCEVYEQDVLQNFADEMYAMLSEKNQKKFPKMPKKGTLDLDLVKQSTFFCI</sequence>
<dbReference type="EC" id="2.7.7.6" evidence="2"/>
<dbReference type="Gene3D" id="1.10.287.280">
    <property type="match status" value="1"/>
</dbReference>
<evidence type="ECO:0000256" key="6">
    <source>
        <dbReference type="ARBA" id="ARBA00023163"/>
    </source>
</evidence>
<evidence type="ECO:0000256" key="8">
    <source>
        <dbReference type="ARBA" id="ARBA00048552"/>
    </source>
</evidence>
<dbReference type="RefSeq" id="YP_007517771.1">
    <property type="nucleotide sequence ID" value="NC_020482.1"/>
</dbReference>
<feature type="domain" description="DNA-directed RNA polymerase N-terminal" evidence="9">
    <location>
        <begin position="36"/>
        <end position="352"/>
    </location>
</feature>